<dbReference type="CDD" id="cd05716">
    <property type="entry name" value="IgV_pIgR_like"/>
    <property type="match status" value="1"/>
</dbReference>
<evidence type="ECO:0000259" key="6">
    <source>
        <dbReference type="Pfam" id="PF07686"/>
    </source>
</evidence>
<dbReference type="AlphaFoldDB" id="A0A667IK55"/>
<keyword evidence="8" id="KW-1185">Reference proteome</keyword>
<dbReference type="Pfam" id="PF07686">
    <property type="entry name" value="V-set"/>
    <property type="match status" value="1"/>
</dbReference>
<dbReference type="GO" id="GO:0004888">
    <property type="term" value="F:transmembrane signaling receptor activity"/>
    <property type="evidence" value="ECO:0007669"/>
    <property type="project" value="TreeGrafter"/>
</dbReference>
<evidence type="ECO:0000256" key="1">
    <source>
        <dbReference type="ARBA" id="ARBA00004370"/>
    </source>
</evidence>
<evidence type="ECO:0000313" key="7">
    <source>
        <dbReference type="Ensembl" id="ENSLCNP00005034456.1"/>
    </source>
</evidence>
<dbReference type="InterPro" id="IPR036179">
    <property type="entry name" value="Ig-like_dom_sf"/>
</dbReference>
<evidence type="ECO:0000256" key="2">
    <source>
        <dbReference type="ARBA" id="ARBA00022692"/>
    </source>
</evidence>
<dbReference type="InterPro" id="IPR050671">
    <property type="entry name" value="CD300_family_receptors"/>
</dbReference>
<accession>A0A667IK55</accession>
<dbReference type="FunFam" id="2.60.40.10:FF:000370">
    <property type="entry name" value="CMRF35-like molecule 1"/>
    <property type="match status" value="1"/>
</dbReference>
<evidence type="ECO:0000313" key="8">
    <source>
        <dbReference type="Proteomes" id="UP000472241"/>
    </source>
</evidence>
<comment type="subcellular location">
    <subcellularLocation>
        <location evidence="1">Membrane</location>
    </subcellularLocation>
</comment>
<proteinExistence type="predicted"/>
<keyword evidence="2" id="KW-0812">Transmembrane</keyword>
<dbReference type="Proteomes" id="UP000472241">
    <property type="component" value="Unplaced"/>
</dbReference>
<dbReference type="Ensembl" id="ENSLCNT00005038442.1">
    <property type="protein sequence ID" value="ENSLCNP00005034456.1"/>
    <property type="gene ID" value="ENSLCNG00005022399.1"/>
</dbReference>
<dbReference type="InterPro" id="IPR013106">
    <property type="entry name" value="Ig_V-set"/>
</dbReference>
<dbReference type="PANTHER" id="PTHR11860:SF98">
    <property type="entry name" value="IMMUNOGLOBULIN V-SET DOMAIN-CONTAINING PROTEIN"/>
    <property type="match status" value="1"/>
</dbReference>
<keyword evidence="4" id="KW-0472">Membrane</keyword>
<protein>
    <recommendedName>
        <fullName evidence="6">Immunoglobulin V-set domain-containing protein</fullName>
    </recommendedName>
</protein>
<reference evidence="7" key="1">
    <citation type="submission" date="2025-08" db="UniProtKB">
        <authorList>
            <consortium name="Ensembl"/>
        </authorList>
    </citation>
    <scope>IDENTIFICATION</scope>
</reference>
<keyword evidence="5" id="KW-1015">Disulfide bond</keyword>
<dbReference type="InterPro" id="IPR013783">
    <property type="entry name" value="Ig-like_fold"/>
</dbReference>
<dbReference type="Gene3D" id="2.60.40.10">
    <property type="entry name" value="Immunoglobulins"/>
    <property type="match status" value="1"/>
</dbReference>
<organism evidence="7 8">
    <name type="scientific">Lynx canadensis</name>
    <name type="common">Canada lynx</name>
    <name type="synonym">Felis canadensis</name>
    <dbReference type="NCBI Taxonomy" id="61383"/>
    <lineage>
        <taxon>Eukaryota</taxon>
        <taxon>Metazoa</taxon>
        <taxon>Chordata</taxon>
        <taxon>Craniata</taxon>
        <taxon>Vertebrata</taxon>
        <taxon>Euteleostomi</taxon>
        <taxon>Mammalia</taxon>
        <taxon>Eutheria</taxon>
        <taxon>Laurasiatheria</taxon>
        <taxon>Carnivora</taxon>
        <taxon>Feliformia</taxon>
        <taxon>Felidae</taxon>
        <taxon>Felinae</taxon>
        <taxon>Lynx</taxon>
    </lineage>
</organism>
<dbReference type="SUPFAM" id="SSF48726">
    <property type="entry name" value="Immunoglobulin"/>
    <property type="match status" value="1"/>
</dbReference>
<reference evidence="7" key="2">
    <citation type="submission" date="2025-09" db="UniProtKB">
        <authorList>
            <consortium name="Ensembl"/>
        </authorList>
    </citation>
    <scope>IDENTIFICATION</scope>
</reference>
<dbReference type="GO" id="GO:0005886">
    <property type="term" value="C:plasma membrane"/>
    <property type="evidence" value="ECO:0007669"/>
    <property type="project" value="TreeGrafter"/>
</dbReference>
<evidence type="ECO:0000256" key="3">
    <source>
        <dbReference type="ARBA" id="ARBA00022729"/>
    </source>
</evidence>
<evidence type="ECO:0000256" key="4">
    <source>
        <dbReference type="ARBA" id="ARBA00023136"/>
    </source>
</evidence>
<name>A0A667IK55_LYNCA</name>
<dbReference type="PANTHER" id="PTHR11860">
    <property type="entry name" value="POLYMERIC-IMMUNOGLOBULIN RECEPTOR"/>
    <property type="match status" value="1"/>
</dbReference>
<evidence type="ECO:0000256" key="5">
    <source>
        <dbReference type="ARBA" id="ARBA00023157"/>
    </source>
</evidence>
<keyword evidence="3" id="KW-0732">Signal</keyword>
<feature type="domain" description="Immunoglobulin V-set" evidence="6">
    <location>
        <begin position="51"/>
        <end position="142"/>
    </location>
</feature>
<sequence>MWCLDRGQRFLAGIQGRARSCSSAWVNSGPREDKVHVGFCFPGHFCTCLERMVRGREGGTLTTSCEYSPGWESYRKWWCRGKNWNSCKILVKTTGSEKLQLVKKGRVSIQDNHSRHMFTVTLEDLWYDDEDTYWCGIEQTGTDIGFKFSVIVDPGRHYPPVFWAPGTHPQRSQDCFSVFPRWMERSLESGLRPYVCMCLCEWVCACESMGGGTKILERTGIKSEPPQCRMSPSGLPRGLERTHLARTGLSRGGSSFFPGHIHPQHIPACVG</sequence>